<dbReference type="EC" id="2.3.1.225" evidence="1"/>
<sequence length="615" mass="69513">MDISHLPPEVIQCIGDFLRRAPLNALVKTSKRHATILTPLLYQKAFRRHFRSPTDDEPEPRERSIWVYSRGRCYVSQRRLWGCAPIWESEYVMNYFIHRSLEWAKTRFGGRERNGATWLHLLAKIGHMKLFQMFLEKGLDINSHDWDGNTILHSAAAGGQTNIIDFLIQEGMDILSLNQSNQSVLVYALTRNKFHEDTLIRIIDAVIARGGDLNSNPDASRIPPIFLATRMIEAKPVIEHFLDNGVDVFQLSGSIRDTLLHWVARFGHDEIGNFLVSRMQSRPEFISRLNGQLQSPLHLSIQSRRWSLTKTLIAAGADIELKDSLGRNSLDMAIYCRCLPVLETILQNAHSSFKPKAIAEIQVYLWRSIKRGDPTAVFHLVNLQSTCKIELRLPTLHALIETHQSRNFGCEIVEIIGDAGADFHLLSRPLFETPLHAVIRKSGHNTSCSERMIPYLLLKTSNLSLINREGNSVLHHAARYGTSKTVELILNSPDMTSEIFALQNNAGNTALHEAVKRNGNNKQMVKLLMSARDKFYQRDMKEKIRARSPRKIGKPAVPDPPVRGETKGSLGVLGEKSINSRRSDGNMGNNGSFNKIGVSRTSIFRRENAQNDVSS</sequence>
<comment type="caution">
    <text evidence="6">The sequence shown here is derived from an EMBL/GenBank/DDBJ whole genome shotgun (WGS) entry which is preliminary data.</text>
</comment>
<evidence type="ECO:0000256" key="5">
    <source>
        <dbReference type="SAM" id="MobiDB-lite"/>
    </source>
</evidence>
<dbReference type="SUPFAM" id="SSF48403">
    <property type="entry name" value="Ankyrin repeat"/>
    <property type="match status" value="2"/>
</dbReference>
<feature type="region of interest" description="Disordered" evidence="5">
    <location>
        <begin position="543"/>
        <end position="615"/>
    </location>
</feature>
<accession>A0A5N6K2T0</accession>
<dbReference type="InterPro" id="IPR036770">
    <property type="entry name" value="Ankyrin_rpt-contain_sf"/>
</dbReference>
<keyword evidence="2" id="KW-0677">Repeat</keyword>
<keyword evidence="7" id="KW-1185">Reference proteome</keyword>
<dbReference type="OrthoDB" id="195446at2759"/>
<dbReference type="PANTHER" id="PTHR24161">
    <property type="entry name" value="ANK_REP_REGION DOMAIN-CONTAINING PROTEIN-RELATED"/>
    <property type="match status" value="1"/>
</dbReference>
<dbReference type="PANTHER" id="PTHR24161:SF85">
    <property type="entry name" value="PALMITOYLTRANSFERASE HIP14"/>
    <property type="match status" value="1"/>
</dbReference>
<dbReference type="PROSITE" id="PS50088">
    <property type="entry name" value="ANK_REPEAT"/>
    <property type="match status" value="3"/>
</dbReference>
<name>A0A5N6K2T0_MONLA</name>
<organism evidence="6 7">
    <name type="scientific">Monilinia laxa</name>
    <name type="common">Brown rot fungus</name>
    <name type="synonym">Sclerotinia laxa</name>
    <dbReference type="NCBI Taxonomy" id="61186"/>
    <lineage>
        <taxon>Eukaryota</taxon>
        <taxon>Fungi</taxon>
        <taxon>Dikarya</taxon>
        <taxon>Ascomycota</taxon>
        <taxon>Pezizomycotina</taxon>
        <taxon>Leotiomycetes</taxon>
        <taxon>Helotiales</taxon>
        <taxon>Sclerotiniaceae</taxon>
        <taxon>Monilinia</taxon>
    </lineage>
</organism>
<keyword evidence="3 4" id="KW-0040">ANK repeat</keyword>
<feature type="repeat" description="ANK" evidence="4">
    <location>
        <begin position="292"/>
        <end position="324"/>
    </location>
</feature>
<proteinExistence type="predicted"/>
<dbReference type="GO" id="GO:0019706">
    <property type="term" value="F:protein-cysteine S-palmitoyltransferase activity"/>
    <property type="evidence" value="ECO:0007669"/>
    <property type="project" value="UniProtKB-EC"/>
</dbReference>
<dbReference type="Proteomes" id="UP000326757">
    <property type="component" value="Unassembled WGS sequence"/>
</dbReference>
<dbReference type="InterPro" id="IPR002110">
    <property type="entry name" value="Ankyrin_rpt"/>
</dbReference>
<evidence type="ECO:0000256" key="2">
    <source>
        <dbReference type="ARBA" id="ARBA00022737"/>
    </source>
</evidence>
<dbReference type="PROSITE" id="PS50297">
    <property type="entry name" value="ANK_REP_REGION"/>
    <property type="match status" value="3"/>
</dbReference>
<dbReference type="Pfam" id="PF12796">
    <property type="entry name" value="Ank_2"/>
    <property type="match status" value="2"/>
</dbReference>
<protein>
    <recommendedName>
        <fullName evidence="1">protein S-acyltransferase</fullName>
        <ecNumber evidence="1">2.3.1.225</ecNumber>
    </recommendedName>
</protein>
<gene>
    <name evidence="6" type="ORF">EYC80_002097</name>
</gene>
<feature type="repeat" description="ANK" evidence="4">
    <location>
        <begin position="114"/>
        <end position="146"/>
    </location>
</feature>
<evidence type="ECO:0000256" key="4">
    <source>
        <dbReference type="PROSITE-ProRule" id="PRU00023"/>
    </source>
</evidence>
<feature type="repeat" description="ANK" evidence="4">
    <location>
        <begin position="147"/>
        <end position="179"/>
    </location>
</feature>
<dbReference type="Gene3D" id="1.25.40.20">
    <property type="entry name" value="Ankyrin repeat-containing domain"/>
    <property type="match status" value="3"/>
</dbReference>
<dbReference type="SMART" id="SM00248">
    <property type="entry name" value="ANK"/>
    <property type="match status" value="9"/>
</dbReference>
<evidence type="ECO:0000313" key="7">
    <source>
        <dbReference type="Proteomes" id="UP000326757"/>
    </source>
</evidence>
<evidence type="ECO:0000256" key="1">
    <source>
        <dbReference type="ARBA" id="ARBA00012210"/>
    </source>
</evidence>
<reference evidence="6 7" key="1">
    <citation type="submission" date="2019-06" db="EMBL/GenBank/DDBJ databases">
        <title>Genome Sequence of the Brown Rot Fungal Pathogen Monilinia laxa.</title>
        <authorList>
            <person name="De Miccolis Angelini R.M."/>
            <person name="Landi L."/>
            <person name="Abate D."/>
            <person name="Pollastro S."/>
            <person name="Romanazzi G."/>
            <person name="Faretra F."/>
        </authorList>
    </citation>
    <scope>NUCLEOTIDE SEQUENCE [LARGE SCALE GENOMIC DNA]</scope>
    <source>
        <strain evidence="6 7">Mlax316</strain>
    </source>
</reference>
<dbReference type="AlphaFoldDB" id="A0A5N6K2T0"/>
<dbReference type="EMBL" id="VIGI01000008">
    <property type="protein sequence ID" value="KAB8296673.1"/>
    <property type="molecule type" value="Genomic_DNA"/>
</dbReference>
<evidence type="ECO:0000313" key="6">
    <source>
        <dbReference type="EMBL" id="KAB8296673.1"/>
    </source>
</evidence>
<evidence type="ECO:0000256" key="3">
    <source>
        <dbReference type="ARBA" id="ARBA00023043"/>
    </source>
</evidence>